<keyword evidence="2" id="KW-0446">Lipid-binding</keyword>
<organism evidence="3 4">
    <name type="scientific">Cryptobacterium curtum (strain ATCC 700683 / DSM 15641 / CCUG 43107 / 12-3)</name>
    <dbReference type="NCBI Taxonomy" id="469378"/>
    <lineage>
        <taxon>Bacteria</taxon>
        <taxon>Bacillati</taxon>
        <taxon>Actinomycetota</taxon>
        <taxon>Coriobacteriia</taxon>
        <taxon>Eggerthellales</taxon>
        <taxon>Eggerthellaceae</taxon>
        <taxon>Cryptobacterium</taxon>
    </lineage>
</organism>
<gene>
    <name evidence="3" type="ordered locus">Ccur_06330</name>
</gene>
<dbReference type="Pfam" id="PF02645">
    <property type="entry name" value="DegV"/>
    <property type="match status" value="1"/>
</dbReference>
<reference evidence="3 4" key="1">
    <citation type="journal article" date="2009" name="Stand. Genomic Sci.">
        <title>Complete genome sequence of Cryptobacterium curtum type strain (12-3).</title>
        <authorList>
            <person name="Mavrommatis K."/>
            <person name="Pukall R."/>
            <person name="Rohde C."/>
            <person name="Chen F."/>
            <person name="Sims D."/>
            <person name="Brettin T."/>
            <person name="Kuske C."/>
            <person name="Detter J.C."/>
            <person name="Han C."/>
            <person name="Lapidus A."/>
            <person name="Copeland A."/>
            <person name="Glavina Del Rio T."/>
            <person name="Nolan M."/>
            <person name="Lucas S."/>
            <person name="Tice H."/>
            <person name="Cheng J.F."/>
            <person name="Bruce D."/>
            <person name="Goodwin L."/>
            <person name="Pitluck S."/>
            <person name="Ovchinnikova G."/>
            <person name="Pati A."/>
            <person name="Ivanova N."/>
            <person name="Chen A."/>
            <person name="Palaniappan K."/>
            <person name="Chain P."/>
            <person name="D'haeseleer P."/>
            <person name="Goker M."/>
            <person name="Bristow J."/>
            <person name="Eisen J.A."/>
            <person name="Markowitz V."/>
            <person name="Hugenholtz P."/>
            <person name="Rohde M."/>
            <person name="Klenk H.P."/>
            <person name="Kyrpides N.C."/>
        </authorList>
    </citation>
    <scope>NUCLEOTIDE SEQUENCE [LARGE SCALE GENOMIC DNA]</scope>
    <source>
        <strain evidence="4">ATCC 700683 / DSM 15641 / 12-3</strain>
    </source>
</reference>
<dbReference type="EMBL" id="CP001682">
    <property type="protein sequence ID" value="ACU94349.1"/>
    <property type="molecule type" value="Genomic_DNA"/>
</dbReference>
<dbReference type="Proteomes" id="UP000000954">
    <property type="component" value="Chromosome"/>
</dbReference>
<dbReference type="InterPro" id="IPR043168">
    <property type="entry name" value="DegV_C"/>
</dbReference>
<dbReference type="RefSeq" id="WP_012803037.1">
    <property type="nucleotide sequence ID" value="NC_013170.1"/>
</dbReference>
<comment type="function">
    <text evidence="1">May bind long-chain fatty acids, such as palmitate, and may play a role in lipid transport or fatty acid metabolism.</text>
</comment>
<dbReference type="HOGENOM" id="CLU_048251_4_1_11"/>
<dbReference type="PROSITE" id="PS51482">
    <property type="entry name" value="DEGV"/>
    <property type="match status" value="1"/>
</dbReference>
<dbReference type="InterPro" id="IPR050270">
    <property type="entry name" value="DegV_domain_contain"/>
</dbReference>
<protein>
    <submittedName>
        <fullName evidence="3">DegV family protein</fullName>
    </submittedName>
</protein>
<dbReference type="SUPFAM" id="SSF82549">
    <property type="entry name" value="DAK1/DegV-like"/>
    <property type="match status" value="1"/>
</dbReference>
<evidence type="ECO:0000313" key="4">
    <source>
        <dbReference type="Proteomes" id="UP000000954"/>
    </source>
</evidence>
<sequence>MSYTILTDSSCNLPESIIDRYEIEVLPLRFESDGEEYASYLKGQVTDLSTFYRMMRDGRVFTTSLPALDRAKVIIEGILSAGYDILYIGFSSGLSGTYEAMRQLVLDMTAEHPGRQALCCDTRSASLGEGLLVLHAARRKQAGEAMESLHAWLEDARFRLAHWFTVDDLMYLYRGGRVSKTSAFAANILSIKPVLHMDDPGHLVPVEKVRSRRRSIEALWRHMKKTFDHSLAPQTIAISHGDCLEDAHALIDIIKGDEELAIDDIVLNCIDPVIGAHSGPGTLALFYLATTRD</sequence>
<dbReference type="STRING" id="469378.Ccur_06330"/>
<dbReference type="NCBIfam" id="TIGR00762">
    <property type="entry name" value="DegV"/>
    <property type="match status" value="1"/>
</dbReference>
<dbReference type="KEGG" id="ccu:Ccur_06330"/>
<dbReference type="PANTHER" id="PTHR33434">
    <property type="entry name" value="DEGV DOMAIN-CONTAINING PROTEIN DR_1986-RELATED"/>
    <property type="match status" value="1"/>
</dbReference>
<dbReference type="OrthoDB" id="9760324at2"/>
<accession>C7MN59</accession>
<dbReference type="AlphaFoldDB" id="C7MN59"/>
<dbReference type="Gene3D" id="3.40.50.10170">
    <property type="match status" value="1"/>
</dbReference>
<dbReference type="Gene3D" id="3.30.1180.10">
    <property type="match status" value="1"/>
</dbReference>
<dbReference type="InterPro" id="IPR003797">
    <property type="entry name" value="DegV"/>
</dbReference>
<dbReference type="eggNOG" id="COG1307">
    <property type="taxonomic scope" value="Bacteria"/>
</dbReference>
<dbReference type="PANTHER" id="PTHR33434:SF3">
    <property type="entry name" value="DEGV DOMAIN-CONTAINING PROTEIN YITS"/>
    <property type="match status" value="1"/>
</dbReference>
<dbReference type="GO" id="GO:0008289">
    <property type="term" value="F:lipid binding"/>
    <property type="evidence" value="ECO:0007669"/>
    <property type="project" value="UniProtKB-KW"/>
</dbReference>
<keyword evidence="4" id="KW-1185">Reference proteome</keyword>
<proteinExistence type="predicted"/>
<evidence type="ECO:0000256" key="1">
    <source>
        <dbReference type="ARBA" id="ARBA00003238"/>
    </source>
</evidence>
<name>C7MN59_CRYCD</name>
<evidence type="ECO:0000313" key="3">
    <source>
        <dbReference type="EMBL" id="ACU94349.1"/>
    </source>
</evidence>
<evidence type="ECO:0000256" key="2">
    <source>
        <dbReference type="ARBA" id="ARBA00023121"/>
    </source>
</evidence>